<accession>A0A840W1A9</accession>
<dbReference type="RefSeq" id="WP_184362297.1">
    <property type="nucleotide sequence ID" value="NZ_BAAAKM010000011.1"/>
</dbReference>
<protein>
    <submittedName>
        <fullName evidence="2">ADP-ribose pyrophosphatase YjhB (NUDIX family)</fullName>
    </submittedName>
</protein>
<keyword evidence="3" id="KW-1185">Reference proteome</keyword>
<dbReference type="InterPro" id="IPR000086">
    <property type="entry name" value="NUDIX_hydrolase_dom"/>
</dbReference>
<dbReference type="Pfam" id="PF00293">
    <property type="entry name" value="NUDIX"/>
    <property type="match status" value="1"/>
</dbReference>
<evidence type="ECO:0000313" key="3">
    <source>
        <dbReference type="Proteomes" id="UP000579647"/>
    </source>
</evidence>
<evidence type="ECO:0000313" key="2">
    <source>
        <dbReference type="EMBL" id="MBB5489764.1"/>
    </source>
</evidence>
<dbReference type="EMBL" id="JACHDO010000001">
    <property type="protein sequence ID" value="MBB5489764.1"/>
    <property type="molecule type" value="Genomic_DNA"/>
</dbReference>
<dbReference type="Proteomes" id="UP000579647">
    <property type="component" value="Unassembled WGS sequence"/>
</dbReference>
<name>A0A840W1A9_9ACTN</name>
<dbReference type="PROSITE" id="PS51462">
    <property type="entry name" value="NUDIX"/>
    <property type="match status" value="1"/>
</dbReference>
<dbReference type="Gene3D" id="3.90.79.10">
    <property type="entry name" value="Nucleoside Triphosphate Pyrophosphohydrolase"/>
    <property type="match status" value="1"/>
</dbReference>
<sequence length="212" mass="22740">MSIPNTHIRAVLDGYLERFPKEVDAAGPLLRALDGEHELSSPKEFRVGHVTAGAVVLDPCWRVLMVRQGDRGPWLLPGGHLTTEDGALSEASLSRLTEATGLVPDQVEPAADPLPLDLDTYRIPEDPDRGEPEHEHFTFLYLYRATAATVPTGDGVGGVLAWRPHTDVPSARLAAKIFQTLATSRAAIASREPGTANEISATAEVHGEVTGV</sequence>
<dbReference type="AlphaFoldDB" id="A0A840W1A9"/>
<feature type="domain" description="Nudix hydrolase" evidence="1">
    <location>
        <begin position="47"/>
        <end position="186"/>
    </location>
</feature>
<organism evidence="2 3">
    <name type="scientific">Nocardiopsis metallicus</name>
    <dbReference type="NCBI Taxonomy" id="179819"/>
    <lineage>
        <taxon>Bacteria</taxon>
        <taxon>Bacillati</taxon>
        <taxon>Actinomycetota</taxon>
        <taxon>Actinomycetes</taxon>
        <taxon>Streptosporangiales</taxon>
        <taxon>Nocardiopsidaceae</taxon>
        <taxon>Nocardiopsis</taxon>
    </lineage>
</organism>
<proteinExistence type="predicted"/>
<comment type="caution">
    <text evidence="2">The sequence shown here is derived from an EMBL/GenBank/DDBJ whole genome shotgun (WGS) entry which is preliminary data.</text>
</comment>
<dbReference type="SUPFAM" id="SSF55811">
    <property type="entry name" value="Nudix"/>
    <property type="match status" value="1"/>
</dbReference>
<gene>
    <name evidence="2" type="ORF">HNR07_000901</name>
</gene>
<dbReference type="InterPro" id="IPR015797">
    <property type="entry name" value="NUDIX_hydrolase-like_dom_sf"/>
</dbReference>
<evidence type="ECO:0000259" key="1">
    <source>
        <dbReference type="PROSITE" id="PS51462"/>
    </source>
</evidence>
<reference evidence="2 3" key="1">
    <citation type="submission" date="2020-08" db="EMBL/GenBank/DDBJ databases">
        <title>Sequencing the genomes of 1000 actinobacteria strains.</title>
        <authorList>
            <person name="Klenk H.-P."/>
        </authorList>
    </citation>
    <scope>NUCLEOTIDE SEQUENCE [LARGE SCALE GENOMIC DNA]</scope>
    <source>
        <strain evidence="2 3">DSM 44598</strain>
    </source>
</reference>